<dbReference type="RefSeq" id="WP_130059474.1">
    <property type="nucleotide sequence ID" value="NZ_CP081899.1"/>
</dbReference>
<accession>A0A7J4XGZ2</accession>
<comment type="caution">
    <text evidence="1">The sequence shown here is derived from an EMBL/GenBank/DDBJ whole genome shotgun (WGS) entry which is preliminary data.</text>
</comment>
<dbReference type="Pfam" id="PF08757">
    <property type="entry name" value="CotH"/>
    <property type="match status" value="1"/>
</dbReference>
<evidence type="ECO:0000313" key="2">
    <source>
        <dbReference type="Proteomes" id="UP000422221"/>
    </source>
</evidence>
<dbReference type="InterPro" id="IPR014867">
    <property type="entry name" value="Spore_coat_CotH_CotH2/3/7"/>
</dbReference>
<proteinExistence type="predicted"/>
<organism evidence="1 2">
    <name type="scientific">Bacteroides salyersiae</name>
    <dbReference type="NCBI Taxonomy" id="291644"/>
    <lineage>
        <taxon>Bacteria</taxon>
        <taxon>Pseudomonadati</taxon>
        <taxon>Bacteroidota</taxon>
        <taxon>Bacteroidia</taxon>
        <taxon>Bacteroidales</taxon>
        <taxon>Bacteroidaceae</taxon>
        <taxon>Bacteroides</taxon>
    </lineage>
</organism>
<name>A0A7J4XGZ2_9BACE</name>
<dbReference type="Proteomes" id="UP000422221">
    <property type="component" value="Unassembled WGS sequence"/>
</dbReference>
<dbReference type="AlphaFoldDB" id="A0A7J4XGZ2"/>
<protein>
    <submittedName>
        <fullName evidence="1">Secretion protein Por</fullName>
    </submittedName>
</protein>
<dbReference type="EMBL" id="VWMK01000015">
    <property type="protein sequence ID" value="KAA3762436.1"/>
    <property type="molecule type" value="Genomic_DNA"/>
</dbReference>
<evidence type="ECO:0000313" key="1">
    <source>
        <dbReference type="EMBL" id="KAA3762436.1"/>
    </source>
</evidence>
<sequence>MKKILVFFMLAVTLITYVQGVTISSSYISDITLDGVPAVIENTHGEERLFFAIDPDKGSAFTAILSCPGATQILFDGQNISTDNPVITVADYATGNHTLSVTREGIQRTWRLMFTTLPIICFDSDLEAMLAVRNSEDLYYQNPRKKTDGYIVIVDPLKRTDGEYVFSQNTKSRIRGATSGGYSKKSFTVSLYDDAYEDKVDATVLGMRDDDGWILDAMYADHARMRNRLLFDIWNDMDDLPYDKDSDKPFQANGTHGMHVEILFNGSYFGLYCLTDKIDRKQLNLKKSRTDFDGNYAGSRGILWKGRFMQDICTFNSYPKEYPADTLYWGYVSQEYPDDNNSQANWELLKQFIDLISPANNGKYDEGAKGRLTAALPQWIYIDNVVNYQIFGEVFCLQDNWGKNLLYSIRNLEKGHNILFTPWDLDASLGRTAGGDIHGTDDPKWHPFGEHCSPKNGMYFTLLQHNPLEYKTRLRHRWNMLKDNLLSPEAVYTRMKTYADKLTNSGAWAREKARWPEHAGDVYEEIDYMKSYFEIYHDLFEKAVVNFPTGITSPAMEESDAILQVYTGAGSINASVSGNNDKGVIAVFDGAGRFITSSETSQLQIGGLVSGIYCVQLRLDNRVQIQKVIVRE</sequence>
<reference evidence="1 2" key="1">
    <citation type="journal article" date="2019" name="Nat. Med.">
        <title>A library of human gut bacterial isolates paired with longitudinal multiomics data enables mechanistic microbiome research.</title>
        <authorList>
            <person name="Poyet M."/>
            <person name="Groussin M."/>
            <person name="Gibbons S.M."/>
            <person name="Avila-Pacheco J."/>
            <person name="Jiang X."/>
            <person name="Kearney S.M."/>
            <person name="Perrotta A.R."/>
            <person name="Berdy B."/>
            <person name="Zhao S."/>
            <person name="Lieberman T.D."/>
            <person name="Swanson P.K."/>
            <person name="Smith M."/>
            <person name="Roesemann S."/>
            <person name="Alexander J.E."/>
            <person name="Rich S.A."/>
            <person name="Livny J."/>
            <person name="Vlamakis H."/>
            <person name="Clish C."/>
            <person name="Bullock K."/>
            <person name="Deik A."/>
            <person name="Scott J."/>
            <person name="Pierce K.A."/>
            <person name="Xavier R.J."/>
            <person name="Alm E.J."/>
        </authorList>
    </citation>
    <scope>NUCLEOTIDE SEQUENCE [LARGE SCALE GENOMIC DNA]</scope>
    <source>
        <strain evidence="1 2">BIOML-A10</strain>
    </source>
</reference>
<gene>
    <name evidence="1" type="ORF">F3F73_15230</name>
</gene>